<dbReference type="Pfam" id="PF00881">
    <property type="entry name" value="Nitroreductase"/>
    <property type="match status" value="1"/>
</dbReference>
<dbReference type="RefSeq" id="WP_281766555.1">
    <property type="nucleotide sequence ID" value="NZ_BRVO01000005.1"/>
</dbReference>
<feature type="domain" description="Nitroreductase" evidence="4">
    <location>
        <begin position="9"/>
        <end position="186"/>
    </location>
</feature>
<organism evidence="5 6">
    <name type="scientific">Neptunitalea lumnitzerae</name>
    <dbReference type="NCBI Taxonomy" id="2965509"/>
    <lineage>
        <taxon>Bacteria</taxon>
        <taxon>Pseudomonadati</taxon>
        <taxon>Bacteroidota</taxon>
        <taxon>Flavobacteriia</taxon>
        <taxon>Flavobacteriales</taxon>
        <taxon>Flavobacteriaceae</taxon>
        <taxon>Neptunitalea</taxon>
    </lineage>
</organism>
<dbReference type="PANTHER" id="PTHR43673">
    <property type="entry name" value="NAD(P)H NITROREDUCTASE YDGI-RELATED"/>
    <property type="match status" value="1"/>
</dbReference>
<dbReference type="Gene3D" id="3.40.109.10">
    <property type="entry name" value="NADH Oxidase"/>
    <property type="match status" value="1"/>
</dbReference>
<keyword evidence="6" id="KW-1185">Reference proteome</keyword>
<evidence type="ECO:0000313" key="6">
    <source>
        <dbReference type="Proteomes" id="UP001143543"/>
    </source>
</evidence>
<dbReference type="CDD" id="cd02149">
    <property type="entry name" value="NfsB-like"/>
    <property type="match status" value="1"/>
</dbReference>
<accession>A0ABQ5MNE6</accession>
<proteinExistence type="inferred from homology"/>
<comment type="caution">
    <text evidence="5">The sequence shown here is derived from an EMBL/GenBank/DDBJ whole genome shotgun (WGS) entry which is preliminary data.</text>
</comment>
<evidence type="ECO:0000313" key="5">
    <source>
        <dbReference type="EMBL" id="GLB50920.1"/>
    </source>
</evidence>
<protein>
    <submittedName>
        <fullName evidence="5">NAD(P)H-dependent oxidoreductase</fullName>
    </submittedName>
</protein>
<keyword evidence="3" id="KW-0560">Oxidoreductase</keyword>
<sequence>MSTYIESLEWRYATKQFDSSKKISTDNLNILKEAVRLTASSYGMQPYEVFDVQNEEVREQLRAVGYNQPQITEASHLFVFAAKTDVTSADVDTYMKLVSETRNVPLENLEGFSGMINGAVVALPQEVKATWSAKQAYIALGNLLSAAATLKIDVCPMEGFDANGFDDVLGLKEKGLHTAVIATLGYRSEEDVTKDAAKVRKSTEDLFTTI</sequence>
<evidence type="ECO:0000259" key="4">
    <source>
        <dbReference type="Pfam" id="PF00881"/>
    </source>
</evidence>
<evidence type="ECO:0000256" key="1">
    <source>
        <dbReference type="ARBA" id="ARBA00007118"/>
    </source>
</evidence>
<keyword evidence="2" id="KW-0521">NADP</keyword>
<evidence type="ECO:0000256" key="3">
    <source>
        <dbReference type="ARBA" id="ARBA00023002"/>
    </source>
</evidence>
<dbReference type="InterPro" id="IPR033878">
    <property type="entry name" value="NfsB-like"/>
</dbReference>
<name>A0ABQ5MNE6_9FLAO</name>
<comment type="similarity">
    <text evidence="1">Belongs to the nitroreductase family.</text>
</comment>
<dbReference type="PANTHER" id="PTHR43673:SF10">
    <property type="entry name" value="NADH DEHYDROGENASE_NAD(P)H NITROREDUCTASE XCC3605-RELATED"/>
    <property type="match status" value="1"/>
</dbReference>
<dbReference type="EMBL" id="BRVO01000005">
    <property type="protein sequence ID" value="GLB50920.1"/>
    <property type="molecule type" value="Genomic_DNA"/>
</dbReference>
<dbReference type="InterPro" id="IPR029479">
    <property type="entry name" value="Nitroreductase"/>
</dbReference>
<gene>
    <name evidence="5" type="ORF">Y10_32880</name>
</gene>
<reference evidence="5" key="1">
    <citation type="submission" date="2022-07" db="EMBL/GenBank/DDBJ databases">
        <title>Taxonomy of Novel Oxalotrophic and Methylotrophic Bacteria.</title>
        <authorList>
            <person name="Sahin N."/>
            <person name="Tani A."/>
        </authorList>
    </citation>
    <scope>NUCLEOTIDE SEQUENCE</scope>
    <source>
        <strain evidence="5">Y10</strain>
    </source>
</reference>
<dbReference type="Proteomes" id="UP001143543">
    <property type="component" value="Unassembled WGS sequence"/>
</dbReference>
<dbReference type="InterPro" id="IPR000415">
    <property type="entry name" value="Nitroreductase-like"/>
</dbReference>
<evidence type="ECO:0000256" key="2">
    <source>
        <dbReference type="ARBA" id="ARBA00022857"/>
    </source>
</evidence>
<dbReference type="SUPFAM" id="SSF55469">
    <property type="entry name" value="FMN-dependent nitroreductase-like"/>
    <property type="match status" value="1"/>
</dbReference>